<keyword evidence="5 7" id="KW-1133">Transmembrane helix</keyword>
<evidence type="ECO:0000256" key="6">
    <source>
        <dbReference type="ARBA" id="ARBA00023136"/>
    </source>
</evidence>
<feature type="transmembrane region" description="Helical" evidence="7">
    <location>
        <begin position="71"/>
        <end position="93"/>
    </location>
</feature>
<dbReference type="InterPro" id="IPR050366">
    <property type="entry name" value="BP-dependent_transpt_permease"/>
</dbReference>
<feature type="transmembrane region" description="Helical" evidence="7">
    <location>
        <begin position="194"/>
        <end position="221"/>
    </location>
</feature>
<keyword evidence="2 7" id="KW-0813">Transport</keyword>
<dbReference type="Gene3D" id="1.10.3720.10">
    <property type="entry name" value="MetI-like"/>
    <property type="match status" value="1"/>
</dbReference>
<proteinExistence type="inferred from homology"/>
<comment type="similarity">
    <text evidence="7">Belongs to the binding-protein-dependent transport system permease family.</text>
</comment>
<evidence type="ECO:0000313" key="11">
    <source>
        <dbReference type="Proteomes" id="UP001596447"/>
    </source>
</evidence>
<evidence type="ECO:0000256" key="5">
    <source>
        <dbReference type="ARBA" id="ARBA00022989"/>
    </source>
</evidence>
<dbReference type="PANTHER" id="PTHR43386:SF1">
    <property type="entry name" value="D,D-DIPEPTIDE TRANSPORT SYSTEM PERMEASE PROTEIN DDPC-RELATED"/>
    <property type="match status" value="1"/>
</dbReference>
<evidence type="ECO:0000256" key="8">
    <source>
        <dbReference type="SAM" id="MobiDB-lite"/>
    </source>
</evidence>
<reference evidence="10 11" key="1">
    <citation type="journal article" date="2019" name="Int. J. Syst. Evol. Microbiol.">
        <title>The Global Catalogue of Microorganisms (GCM) 10K type strain sequencing project: providing services to taxonomists for standard genome sequencing and annotation.</title>
        <authorList>
            <consortium name="The Broad Institute Genomics Platform"/>
            <consortium name="The Broad Institute Genome Sequencing Center for Infectious Disease"/>
            <person name="Wu L."/>
            <person name="Ma J."/>
        </authorList>
    </citation>
    <scope>NUCLEOTIDE SEQUENCE [LARGE SCALE GENOMIC DNA]</scope>
    <source>
        <strain evidence="10 11">XZGYJ-43</strain>
    </source>
</reference>
<keyword evidence="4 7" id="KW-0812">Transmembrane</keyword>
<sequence length="352" mass="38233">MSNEENTQNESSVGPGVGPNTPEEPGPAEVPQFEEESQSVSVPAEYRQKEAEEEHHTLGQRLVYGLLEDKMALFGAIVVLGFILMAIFAPYIAPHPPEATYGFMKEPNSYSHVNVDSDPKVEAIWHPLGTDSFGHDILSRIIFGARISLAVALSTVLVAFTAGTTIGLVAGFYGGWVDSVLMRYIDFQWAFPEIILGVAIIAFLGGLGVENVVLAIGIAYIDDFARLVRGEVLSLREEEFVTAARAVGMSNKRIMFKEILPNAIAPLIVQATLMIPLAILAEAGLSFLGLGVKPTTPTWGLLLADGRQFISRAWWISVEPGIAIMITVLAFNMLGDGLRDIFDVSESEVEDR</sequence>
<protein>
    <submittedName>
        <fullName evidence="10">ABC transporter permease</fullName>
    </submittedName>
</protein>
<comment type="subcellular location">
    <subcellularLocation>
        <location evidence="1 7">Cell membrane</location>
        <topology evidence="1 7">Multi-pass membrane protein</topology>
    </subcellularLocation>
</comment>
<organism evidence="10 11">
    <name type="scientific">Halospeciosus flavus</name>
    <dbReference type="NCBI Taxonomy" id="3032283"/>
    <lineage>
        <taxon>Archaea</taxon>
        <taxon>Methanobacteriati</taxon>
        <taxon>Methanobacteriota</taxon>
        <taxon>Stenosarchaea group</taxon>
        <taxon>Halobacteria</taxon>
        <taxon>Halobacteriales</taxon>
        <taxon>Halobacteriaceae</taxon>
        <taxon>Halospeciosus</taxon>
    </lineage>
</organism>
<dbReference type="Pfam" id="PF00528">
    <property type="entry name" value="BPD_transp_1"/>
    <property type="match status" value="1"/>
</dbReference>
<evidence type="ECO:0000256" key="2">
    <source>
        <dbReference type="ARBA" id="ARBA00022448"/>
    </source>
</evidence>
<dbReference type="EMBL" id="JBHTAR010000011">
    <property type="protein sequence ID" value="MFC7200007.1"/>
    <property type="molecule type" value="Genomic_DNA"/>
</dbReference>
<dbReference type="SUPFAM" id="SSF161098">
    <property type="entry name" value="MetI-like"/>
    <property type="match status" value="1"/>
</dbReference>
<dbReference type="AlphaFoldDB" id="A0ABD5Z490"/>
<dbReference type="CDD" id="cd06261">
    <property type="entry name" value="TM_PBP2"/>
    <property type="match status" value="1"/>
</dbReference>
<evidence type="ECO:0000256" key="4">
    <source>
        <dbReference type="ARBA" id="ARBA00022692"/>
    </source>
</evidence>
<feature type="region of interest" description="Disordered" evidence="8">
    <location>
        <begin position="1"/>
        <end position="54"/>
    </location>
</feature>
<name>A0ABD5Z490_9EURY</name>
<evidence type="ECO:0000256" key="1">
    <source>
        <dbReference type="ARBA" id="ARBA00004651"/>
    </source>
</evidence>
<dbReference type="PANTHER" id="PTHR43386">
    <property type="entry name" value="OLIGOPEPTIDE TRANSPORT SYSTEM PERMEASE PROTEIN APPC"/>
    <property type="match status" value="1"/>
</dbReference>
<keyword evidence="6 7" id="KW-0472">Membrane</keyword>
<evidence type="ECO:0000256" key="3">
    <source>
        <dbReference type="ARBA" id="ARBA00022475"/>
    </source>
</evidence>
<feature type="transmembrane region" description="Helical" evidence="7">
    <location>
        <begin position="259"/>
        <end position="292"/>
    </location>
</feature>
<dbReference type="RefSeq" id="WP_279529927.1">
    <property type="nucleotide sequence ID" value="NZ_CP122312.1"/>
</dbReference>
<keyword evidence="11" id="KW-1185">Reference proteome</keyword>
<dbReference type="InterPro" id="IPR035906">
    <property type="entry name" value="MetI-like_sf"/>
</dbReference>
<feature type="compositionally biased region" description="Polar residues" evidence="8">
    <location>
        <begin position="1"/>
        <end position="12"/>
    </location>
</feature>
<evidence type="ECO:0000259" key="9">
    <source>
        <dbReference type="PROSITE" id="PS50928"/>
    </source>
</evidence>
<feature type="transmembrane region" description="Helical" evidence="7">
    <location>
        <begin position="149"/>
        <end position="174"/>
    </location>
</feature>
<dbReference type="Pfam" id="PF12911">
    <property type="entry name" value="OppC_N"/>
    <property type="match status" value="1"/>
</dbReference>
<dbReference type="InterPro" id="IPR000515">
    <property type="entry name" value="MetI-like"/>
</dbReference>
<feature type="transmembrane region" description="Helical" evidence="7">
    <location>
        <begin position="312"/>
        <end position="331"/>
    </location>
</feature>
<evidence type="ECO:0000256" key="7">
    <source>
        <dbReference type="RuleBase" id="RU363032"/>
    </source>
</evidence>
<gene>
    <name evidence="10" type="ORF">ACFQJ9_11410</name>
</gene>
<dbReference type="InterPro" id="IPR025966">
    <property type="entry name" value="OppC_N"/>
</dbReference>
<accession>A0ABD5Z490</accession>
<comment type="caution">
    <text evidence="10">The sequence shown here is derived from an EMBL/GenBank/DDBJ whole genome shotgun (WGS) entry which is preliminary data.</text>
</comment>
<keyword evidence="3" id="KW-1003">Cell membrane</keyword>
<dbReference type="PROSITE" id="PS50928">
    <property type="entry name" value="ABC_TM1"/>
    <property type="match status" value="1"/>
</dbReference>
<dbReference type="Proteomes" id="UP001596447">
    <property type="component" value="Unassembled WGS sequence"/>
</dbReference>
<feature type="domain" description="ABC transmembrane type-1" evidence="9">
    <location>
        <begin position="145"/>
        <end position="335"/>
    </location>
</feature>
<evidence type="ECO:0000313" key="10">
    <source>
        <dbReference type="EMBL" id="MFC7200007.1"/>
    </source>
</evidence>
<dbReference type="GO" id="GO:0005886">
    <property type="term" value="C:plasma membrane"/>
    <property type="evidence" value="ECO:0007669"/>
    <property type="project" value="UniProtKB-SubCell"/>
</dbReference>